<dbReference type="InterPro" id="IPR010496">
    <property type="entry name" value="AL/BT2_dom"/>
</dbReference>
<dbReference type="PROSITE" id="PS51257">
    <property type="entry name" value="PROKAR_LIPOPROTEIN"/>
    <property type="match status" value="1"/>
</dbReference>
<evidence type="ECO:0000259" key="1">
    <source>
        <dbReference type="Pfam" id="PF06439"/>
    </source>
</evidence>
<dbReference type="GO" id="GO:0016787">
    <property type="term" value="F:hydrolase activity"/>
    <property type="evidence" value="ECO:0007669"/>
    <property type="project" value="InterPro"/>
</dbReference>
<dbReference type="OrthoDB" id="9806233at2"/>
<proteinExistence type="predicted"/>
<keyword evidence="3" id="KW-1185">Reference proteome</keyword>
<dbReference type="RefSeq" id="WP_009184063.1">
    <property type="nucleotide sequence ID" value="NZ_AMGM01000010.1"/>
</dbReference>
<evidence type="ECO:0000313" key="2">
    <source>
        <dbReference type="EMBL" id="EKB50311.1"/>
    </source>
</evidence>
<protein>
    <recommendedName>
        <fullName evidence="1">3-keto-alpha-glucoside-1,2-lyase/3-keto-2-hydroxy-glucal hydratase domain-containing protein</fullName>
    </recommendedName>
</protein>
<dbReference type="PATRIC" id="fig|1225176.3.peg.1085"/>
<comment type="caution">
    <text evidence="2">The sequence shown here is derived from an EMBL/GenBank/DDBJ whole genome shotgun (WGS) entry which is preliminary data.</text>
</comment>
<reference evidence="2 3" key="1">
    <citation type="journal article" date="2012" name="J. Bacteriol.">
        <title>Draft Genome Sequence of Cecembia lonarensis Strain LW9T, Isolated from Lonar Lake, a Haloalkaline Lake in India.</title>
        <authorList>
            <person name="Shivaji S."/>
            <person name="Ara S."/>
            <person name="Singh A."/>
            <person name="Pinnaka A.K."/>
        </authorList>
    </citation>
    <scope>NUCLEOTIDE SEQUENCE [LARGE SCALE GENOMIC DNA]</scope>
    <source>
        <strain evidence="2 3">LW9</strain>
    </source>
</reference>
<feature type="domain" description="3-keto-alpha-glucoside-1,2-lyase/3-keto-2-hydroxy-glucal hydratase" evidence="1">
    <location>
        <begin position="251"/>
        <end position="459"/>
    </location>
</feature>
<dbReference type="Pfam" id="PF06439">
    <property type="entry name" value="3keto-disac_hyd"/>
    <property type="match status" value="2"/>
</dbReference>
<organism evidence="2 3">
    <name type="scientific">Cecembia lonarensis (strain CCUG 58316 / KCTC 22772 / LW9)</name>
    <dbReference type="NCBI Taxonomy" id="1225176"/>
    <lineage>
        <taxon>Bacteria</taxon>
        <taxon>Pseudomonadati</taxon>
        <taxon>Bacteroidota</taxon>
        <taxon>Cytophagia</taxon>
        <taxon>Cytophagales</taxon>
        <taxon>Cyclobacteriaceae</taxon>
        <taxon>Cecembia</taxon>
    </lineage>
</organism>
<accession>K1L6H5</accession>
<dbReference type="AlphaFoldDB" id="K1L6H5"/>
<dbReference type="Proteomes" id="UP000004478">
    <property type="component" value="Unassembled WGS sequence"/>
</dbReference>
<dbReference type="Gene3D" id="2.60.120.560">
    <property type="entry name" value="Exo-inulinase, domain 1"/>
    <property type="match status" value="2"/>
</dbReference>
<feature type="domain" description="3-keto-alpha-glucoside-1,2-lyase/3-keto-2-hydroxy-glucal hydratase" evidence="1">
    <location>
        <begin position="32"/>
        <end position="220"/>
    </location>
</feature>
<dbReference type="EMBL" id="AMGM01000010">
    <property type="protein sequence ID" value="EKB50311.1"/>
    <property type="molecule type" value="Genomic_DNA"/>
</dbReference>
<evidence type="ECO:0000313" key="3">
    <source>
        <dbReference type="Proteomes" id="UP000004478"/>
    </source>
</evidence>
<gene>
    <name evidence="2" type="ORF">B879_01019</name>
</gene>
<name>K1L6H5_CECL9</name>
<sequence>MKPKYFSYFLISLAMGLFSCQTSTNDKKEENWTNLFNGETLDGWKVVGGKAEFEVKNGEIIGYAVANTPNTFLITEMDYSDFILELELKIEDLSSNSGVMARGQFDPTARDGQGLVYGYQIEADPSPRAWSGGLYDEQRRGWLYPLDLNPAAKAAFKMGEWNHYRIEAIGNEIKSWINGQEVAYVVDDMDSKGHIGLQVHSIRSAEDEGNKTYFRNIRIQTDNLQPKPFTGDVFVVSTGLNELTELEENNGWRLLFNGENTTGWKAAYKEEFPSEGWFVQDGILTIKASDGSESMSYGDIVTTEKFSAFDLAFDFKFTEGANSGVKYFVTLSEGNVGSAIGLEYQILDDERHPDAKMGREGNRTLASLYDLIKADKNPRFIKGPGEWNKGRLVVYPDNRVEHYLNGVKVVEYLRGSQAYRELVAKSKYHIWENFGEAEEGYILLQDHGDEVHFKNIKIRTLQ</sequence>